<dbReference type="PANTHER" id="PTHR42724">
    <property type="entry name" value="TETRAACYLDISACCHARIDE 4'-KINASE"/>
    <property type="match status" value="1"/>
</dbReference>
<name>A0A5P8E6F9_9BACT</name>
<evidence type="ECO:0000313" key="14">
    <source>
        <dbReference type="EMBL" id="QFQ12457.1"/>
    </source>
</evidence>
<evidence type="ECO:0000256" key="7">
    <source>
        <dbReference type="ARBA" id="ARBA00022679"/>
    </source>
</evidence>
<comment type="similarity">
    <text evidence="13">Belongs to the LpxK family.</text>
</comment>
<accession>A0A5P8E6F9</accession>
<dbReference type="GO" id="GO:0009029">
    <property type="term" value="F:lipid-A 4'-kinase activity"/>
    <property type="evidence" value="ECO:0007669"/>
    <property type="project" value="UniProtKB-UniRule"/>
</dbReference>
<evidence type="ECO:0000256" key="3">
    <source>
        <dbReference type="ARBA" id="ARBA00012071"/>
    </source>
</evidence>
<proteinExistence type="inferred from homology"/>
<evidence type="ECO:0000256" key="10">
    <source>
        <dbReference type="ARBA" id="ARBA00022840"/>
    </source>
</evidence>
<gene>
    <name evidence="13 14" type="primary">lpxK</name>
    <name evidence="14" type="ORF">C7Y71_005185</name>
</gene>
<reference evidence="14 15" key="1">
    <citation type="submission" date="2018-11" db="EMBL/GenBank/DDBJ databases">
        <authorList>
            <person name="Na S.W."/>
            <person name="Baik M."/>
        </authorList>
    </citation>
    <scope>NUCLEOTIDE SEQUENCE [LARGE SCALE GENOMIC DNA]</scope>
    <source>
        <strain evidence="14 15">E39</strain>
    </source>
</reference>
<evidence type="ECO:0000256" key="4">
    <source>
        <dbReference type="ARBA" id="ARBA00016436"/>
    </source>
</evidence>
<evidence type="ECO:0000256" key="5">
    <source>
        <dbReference type="ARBA" id="ARBA00022516"/>
    </source>
</evidence>
<feature type="binding site" evidence="13">
    <location>
        <begin position="47"/>
        <end position="54"/>
    </location>
    <ligand>
        <name>ATP</name>
        <dbReference type="ChEBI" id="CHEBI:30616"/>
    </ligand>
</feature>
<dbReference type="GO" id="GO:0005886">
    <property type="term" value="C:plasma membrane"/>
    <property type="evidence" value="ECO:0007669"/>
    <property type="project" value="TreeGrafter"/>
</dbReference>
<evidence type="ECO:0000256" key="2">
    <source>
        <dbReference type="ARBA" id="ARBA00004870"/>
    </source>
</evidence>
<keyword evidence="8 13" id="KW-0547">Nucleotide-binding</keyword>
<dbReference type="UniPathway" id="UPA00359">
    <property type="reaction ID" value="UER00482"/>
</dbReference>
<evidence type="ECO:0000256" key="6">
    <source>
        <dbReference type="ARBA" id="ARBA00022556"/>
    </source>
</evidence>
<evidence type="ECO:0000256" key="9">
    <source>
        <dbReference type="ARBA" id="ARBA00022777"/>
    </source>
</evidence>
<keyword evidence="7 13" id="KW-0808">Transferase</keyword>
<dbReference type="SUPFAM" id="SSF52540">
    <property type="entry name" value="P-loop containing nucleoside triphosphate hydrolases"/>
    <property type="match status" value="1"/>
</dbReference>
<comment type="pathway">
    <text evidence="2 13">Glycolipid biosynthesis; lipid IV(A) biosynthesis; lipid IV(A) from (3R)-3-hydroxytetradecanoyl-[acyl-carrier-protein] and UDP-N-acetyl-alpha-D-glucosamine: step 6/6.</text>
</comment>
<comment type="catalytic activity">
    <reaction evidence="13">
        <text>a lipid A disaccharide + ATP = a lipid IVA + ADP + H(+)</text>
        <dbReference type="Rhea" id="RHEA:67840"/>
        <dbReference type="ChEBI" id="CHEBI:15378"/>
        <dbReference type="ChEBI" id="CHEBI:30616"/>
        <dbReference type="ChEBI" id="CHEBI:176343"/>
        <dbReference type="ChEBI" id="CHEBI:176425"/>
        <dbReference type="ChEBI" id="CHEBI:456216"/>
        <dbReference type="EC" id="2.7.1.130"/>
    </reaction>
</comment>
<dbReference type="AlphaFoldDB" id="A0A5P8E6F9"/>
<keyword evidence="11 13" id="KW-0443">Lipid metabolism</keyword>
<comment type="function">
    <text evidence="1 13">Transfers the gamma-phosphate of ATP to the 4'-position of a tetraacyldisaccharide 1-phosphate intermediate (termed DS-1-P) to form tetraacyldisaccharide 1,4'-bis-phosphate (lipid IVA).</text>
</comment>
<dbReference type="EMBL" id="CP033459">
    <property type="protein sequence ID" value="QFQ12457.1"/>
    <property type="molecule type" value="Genomic_DNA"/>
</dbReference>
<dbReference type="Pfam" id="PF02606">
    <property type="entry name" value="LpxK"/>
    <property type="match status" value="1"/>
</dbReference>
<organism evidence="14 15">
    <name type="scientific">Pseudoprevotella muciniphila</name>
    <dbReference type="NCBI Taxonomy" id="2133944"/>
    <lineage>
        <taxon>Bacteria</taxon>
        <taxon>Pseudomonadati</taxon>
        <taxon>Bacteroidota</taxon>
        <taxon>Bacteroidia</taxon>
        <taxon>Bacteroidales</taxon>
        <taxon>Prevotellaceae</taxon>
        <taxon>Pseudoprevotella</taxon>
    </lineage>
</organism>
<dbReference type="OrthoDB" id="9766423at2"/>
<evidence type="ECO:0000313" key="15">
    <source>
        <dbReference type="Proteomes" id="UP000249375"/>
    </source>
</evidence>
<dbReference type="GO" id="GO:0005524">
    <property type="term" value="F:ATP binding"/>
    <property type="evidence" value="ECO:0007669"/>
    <property type="project" value="UniProtKB-UniRule"/>
</dbReference>
<dbReference type="KEGG" id="alq:C7Y71_005185"/>
<dbReference type="PANTHER" id="PTHR42724:SF1">
    <property type="entry name" value="TETRAACYLDISACCHARIDE 4'-KINASE, MITOCHONDRIAL-RELATED"/>
    <property type="match status" value="1"/>
</dbReference>
<evidence type="ECO:0000256" key="8">
    <source>
        <dbReference type="ARBA" id="ARBA00022741"/>
    </source>
</evidence>
<dbReference type="GO" id="GO:0009244">
    <property type="term" value="P:lipopolysaccharide core region biosynthetic process"/>
    <property type="evidence" value="ECO:0007669"/>
    <property type="project" value="TreeGrafter"/>
</dbReference>
<sequence length="343" mass="38907">MPGISILFRPFSWIYGGVVGFRNFLFDANVLRQRKFDVPIVAIGNLAVGGTGKTPHTEYLYRMLSRHGKIAVLSRGYGRKSKGFQWVNSGNEPLRCGDEPSQMKRKFPEAIVAVDADRGEGIEEILKKDSVAAILLDDAYQHRYVKPDVNILLTDYNRLYCDDHLMPEGRLREPMTSRRRADIIIVTKCPADLKPIDFQLLNKRTKPFASQHLFFTTSTYGAPYPLFESEAKPFTGGKILAVTGIAHPSPLVSHLKTSAQVELLRFPDHHRFETEDIKRIGEKFSGHDFIITTEKDAPKLMALEHEMPKTMRSSIYVQPIEVEFLHDDADNFKKVLENGLFGI</sequence>
<evidence type="ECO:0000256" key="12">
    <source>
        <dbReference type="ARBA" id="ARBA00029757"/>
    </source>
</evidence>
<protein>
    <recommendedName>
        <fullName evidence="4 13">Tetraacyldisaccharide 4'-kinase</fullName>
        <ecNumber evidence="3 13">2.7.1.130</ecNumber>
    </recommendedName>
    <alternativeName>
        <fullName evidence="12 13">Lipid A 4'-kinase</fullName>
    </alternativeName>
</protein>
<dbReference type="NCBIfam" id="TIGR00682">
    <property type="entry name" value="lpxK"/>
    <property type="match status" value="1"/>
</dbReference>
<keyword evidence="15" id="KW-1185">Reference proteome</keyword>
<evidence type="ECO:0000256" key="1">
    <source>
        <dbReference type="ARBA" id="ARBA00002274"/>
    </source>
</evidence>
<keyword evidence="10 13" id="KW-0067">ATP-binding</keyword>
<dbReference type="InterPro" id="IPR003758">
    <property type="entry name" value="LpxK"/>
</dbReference>
<dbReference type="GO" id="GO:0009245">
    <property type="term" value="P:lipid A biosynthetic process"/>
    <property type="evidence" value="ECO:0007669"/>
    <property type="project" value="UniProtKB-UniRule"/>
</dbReference>
<keyword evidence="5 13" id="KW-0444">Lipid biosynthesis</keyword>
<dbReference type="Proteomes" id="UP000249375">
    <property type="component" value="Chromosome"/>
</dbReference>
<dbReference type="HAMAP" id="MF_00409">
    <property type="entry name" value="LpxK"/>
    <property type="match status" value="1"/>
</dbReference>
<dbReference type="RefSeq" id="WP_111897322.1">
    <property type="nucleotide sequence ID" value="NZ_CP033459.1"/>
</dbReference>
<dbReference type="InterPro" id="IPR027417">
    <property type="entry name" value="P-loop_NTPase"/>
</dbReference>
<keyword evidence="9 13" id="KW-0418">Kinase</keyword>
<keyword evidence="6 13" id="KW-0441">Lipid A biosynthesis</keyword>
<evidence type="ECO:0000256" key="11">
    <source>
        <dbReference type="ARBA" id="ARBA00023098"/>
    </source>
</evidence>
<dbReference type="EC" id="2.7.1.130" evidence="3 13"/>
<evidence type="ECO:0000256" key="13">
    <source>
        <dbReference type="HAMAP-Rule" id="MF_00409"/>
    </source>
</evidence>